<dbReference type="AlphaFoldDB" id="A0A7G9SEI5"/>
<dbReference type="GO" id="GO:0009279">
    <property type="term" value="C:cell outer membrane"/>
    <property type="evidence" value="ECO:0007669"/>
    <property type="project" value="UniProtKB-SubCell"/>
</dbReference>
<evidence type="ECO:0000256" key="3">
    <source>
        <dbReference type="ARBA" id="ARBA00023237"/>
    </source>
</evidence>
<dbReference type="EMBL" id="CP060717">
    <property type="protein sequence ID" value="QNN66260.1"/>
    <property type="molecule type" value="Genomic_DNA"/>
</dbReference>
<evidence type="ECO:0000313" key="6">
    <source>
        <dbReference type="Proteomes" id="UP000515955"/>
    </source>
</evidence>
<keyword evidence="2" id="KW-0472">Membrane</keyword>
<evidence type="ECO:0000256" key="1">
    <source>
        <dbReference type="ARBA" id="ARBA00004442"/>
    </source>
</evidence>
<keyword evidence="5" id="KW-0675">Receptor</keyword>
<feature type="domain" description="TonB-dependent receptor-like beta-barrel" evidence="4">
    <location>
        <begin position="8"/>
        <end position="478"/>
    </location>
</feature>
<dbReference type="KEGG" id="srhi:H9L12_09400"/>
<dbReference type="InterPro" id="IPR036942">
    <property type="entry name" value="Beta-barrel_TonB_sf"/>
</dbReference>
<gene>
    <name evidence="5" type="ORF">H9L12_09400</name>
</gene>
<protein>
    <submittedName>
        <fullName evidence="5">TonB-dependent receptor</fullName>
    </submittedName>
</protein>
<sequence length="513" mass="56170">MPANGHPQYTNWGLDYADASQVSLGDRAPWGGWGHDGLMKSPHIKETLYGLDGALTHEFDGSFLKSVEAGLNYTHRKKTKTVDELDLFLKNGREQVLVDSQYLTDPTSLGFAGFGDVLGFQVADALDAYYDLLPLEDAAHFDKAWSIKEDILTFKAKANIEAGALHGNVGVQIVQQKQSSSGVRINQTVSPIALSDVTITDKYTDVLPSLNLSYDITGQHRLRLAAAKVMARPRMDDLRANLTPSFNGGICAGDPGCSPGQTVNPWSASGGNPELQPWRAKLLNVAYEWYGGNATYFSVSAFQMWLDNYIYTQLRTADFSDFPLPSTAESIPDDVIISPIGQISQPANGDGGKVRGIEVSGALELGKLTPILTGFGVQGSASYSKFDLKPNAEGSIGILPGFSKWVYNLTGYYERNGFQARASYRYRSGFKGEVVSLFANLGYPMILADKQLDAQVGYTFPEGTNLANFGIQLQVNNVLNSPYRTTYDVNGTRTLETYDKFGRQWMLGVSKRF</sequence>
<accession>A0A7G9SEI5</accession>
<dbReference type="Proteomes" id="UP000515955">
    <property type="component" value="Chromosome"/>
</dbReference>
<dbReference type="PANTHER" id="PTHR40980">
    <property type="entry name" value="PLUG DOMAIN-CONTAINING PROTEIN"/>
    <property type="match status" value="1"/>
</dbReference>
<proteinExistence type="predicted"/>
<evidence type="ECO:0000256" key="2">
    <source>
        <dbReference type="ARBA" id="ARBA00023136"/>
    </source>
</evidence>
<dbReference type="Pfam" id="PF00593">
    <property type="entry name" value="TonB_dep_Rec_b-barrel"/>
    <property type="match status" value="1"/>
</dbReference>
<reference evidence="5 6" key="1">
    <citation type="submission" date="2020-08" db="EMBL/GenBank/DDBJ databases">
        <title>Genome sequence of Sphingomonas rhizophila KACC 19189T.</title>
        <authorList>
            <person name="Hyun D.-W."/>
            <person name="Bae J.-W."/>
        </authorList>
    </citation>
    <scope>NUCLEOTIDE SEQUENCE [LARGE SCALE GENOMIC DNA]</scope>
    <source>
        <strain evidence="5 6">KACC 19189</strain>
    </source>
</reference>
<evidence type="ECO:0000313" key="5">
    <source>
        <dbReference type="EMBL" id="QNN66260.1"/>
    </source>
</evidence>
<name>A0A7G9SEI5_9SPHN</name>
<dbReference type="RefSeq" id="WP_187543241.1">
    <property type="nucleotide sequence ID" value="NZ_CP060717.1"/>
</dbReference>
<keyword evidence="3" id="KW-0998">Cell outer membrane</keyword>
<dbReference type="PANTHER" id="PTHR40980:SF3">
    <property type="entry name" value="TONB-DEPENDENT RECEPTOR-LIKE BETA-BARREL DOMAIN-CONTAINING PROTEIN"/>
    <property type="match status" value="1"/>
</dbReference>
<dbReference type="InterPro" id="IPR000531">
    <property type="entry name" value="Beta-barrel_TonB"/>
</dbReference>
<dbReference type="Gene3D" id="2.40.170.20">
    <property type="entry name" value="TonB-dependent receptor, beta-barrel domain"/>
    <property type="match status" value="1"/>
</dbReference>
<comment type="subcellular location">
    <subcellularLocation>
        <location evidence="1">Cell outer membrane</location>
    </subcellularLocation>
</comment>
<dbReference type="SUPFAM" id="SSF56935">
    <property type="entry name" value="Porins"/>
    <property type="match status" value="1"/>
</dbReference>
<keyword evidence="6" id="KW-1185">Reference proteome</keyword>
<organism evidence="5 6">
    <name type="scientific">Sphingomonas rhizophila</name>
    <dbReference type="NCBI Taxonomy" id="2071607"/>
    <lineage>
        <taxon>Bacteria</taxon>
        <taxon>Pseudomonadati</taxon>
        <taxon>Pseudomonadota</taxon>
        <taxon>Alphaproteobacteria</taxon>
        <taxon>Sphingomonadales</taxon>
        <taxon>Sphingomonadaceae</taxon>
        <taxon>Sphingomonas</taxon>
    </lineage>
</organism>
<evidence type="ECO:0000259" key="4">
    <source>
        <dbReference type="Pfam" id="PF00593"/>
    </source>
</evidence>